<sequence>MTPNHHTPARALAGQPGARARHRFWTNSGTAGPGRYLCAKRFTPQQTPTPCEKAPKQQQETPRPTARAARHRYVL</sequence>
<gene>
    <name evidence="2" type="ORF">CAQU_04845</name>
</gene>
<dbReference type="EMBL" id="CP009245">
    <property type="protein sequence ID" value="APT84499.1"/>
    <property type="molecule type" value="Genomic_DNA"/>
</dbReference>
<organism evidence="2 3">
    <name type="scientific">Corynebacterium aquilae DSM 44791</name>
    <dbReference type="NCBI Taxonomy" id="1431546"/>
    <lineage>
        <taxon>Bacteria</taxon>
        <taxon>Bacillati</taxon>
        <taxon>Actinomycetota</taxon>
        <taxon>Actinomycetes</taxon>
        <taxon>Mycobacteriales</taxon>
        <taxon>Corynebacteriaceae</taxon>
        <taxon>Corynebacterium</taxon>
    </lineage>
</organism>
<feature type="region of interest" description="Disordered" evidence="1">
    <location>
        <begin position="1"/>
        <end position="20"/>
    </location>
</feature>
<evidence type="ECO:0000313" key="3">
    <source>
        <dbReference type="Proteomes" id="UP000185478"/>
    </source>
</evidence>
<dbReference type="Proteomes" id="UP000185478">
    <property type="component" value="Chromosome"/>
</dbReference>
<evidence type="ECO:0000313" key="2">
    <source>
        <dbReference type="EMBL" id="APT84499.1"/>
    </source>
</evidence>
<accession>A0A1L7CF75</accession>
<dbReference type="RefSeq" id="WP_075725668.1">
    <property type="nucleotide sequence ID" value="NZ_CP009245.1"/>
</dbReference>
<keyword evidence="3" id="KW-1185">Reference proteome</keyword>
<reference evidence="2 3" key="1">
    <citation type="submission" date="2014-08" db="EMBL/GenBank/DDBJ databases">
        <title>Complete genome sequence of Corynebacterium aquilae S-613T(T) (=DSM 44791(T)), isolated from the choana of a healthy golden eagle.</title>
        <authorList>
            <person name="Ruckert C."/>
            <person name="Albersmeier A."/>
            <person name="Winkler A."/>
            <person name="Kalinowski J."/>
        </authorList>
    </citation>
    <scope>NUCLEOTIDE SEQUENCE [LARGE SCALE GENOMIC DNA]</scope>
    <source>
        <strain evidence="2 3">S-613</strain>
    </source>
</reference>
<proteinExistence type="predicted"/>
<protein>
    <submittedName>
        <fullName evidence="2">Uncharacterized protein</fullName>
    </submittedName>
</protein>
<name>A0A1L7CF75_9CORY</name>
<dbReference type="AlphaFoldDB" id="A0A1L7CF75"/>
<dbReference type="KEGG" id="caqu:CAQU_04845"/>
<evidence type="ECO:0000256" key="1">
    <source>
        <dbReference type="SAM" id="MobiDB-lite"/>
    </source>
</evidence>
<feature type="region of interest" description="Disordered" evidence="1">
    <location>
        <begin position="45"/>
        <end position="75"/>
    </location>
</feature>